<dbReference type="Proteomes" id="UP000887580">
    <property type="component" value="Unplaced"/>
</dbReference>
<name>A0AC35EZF4_9BILA</name>
<evidence type="ECO:0000313" key="2">
    <source>
        <dbReference type="WBParaSite" id="PS1159_v2.g12266.t1"/>
    </source>
</evidence>
<accession>A0AC35EZF4</accession>
<dbReference type="WBParaSite" id="PS1159_v2.g12266.t1">
    <property type="protein sequence ID" value="PS1159_v2.g12266.t1"/>
    <property type="gene ID" value="PS1159_v2.g12266"/>
</dbReference>
<evidence type="ECO:0000313" key="1">
    <source>
        <dbReference type="Proteomes" id="UP000887580"/>
    </source>
</evidence>
<organism evidence="1 2">
    <name type="scientific">Panagrolaimus sp. PS1159</name>
    <dbReference type="NCBI Taxonomy" id="55785"/>
    <lineage>
        <taxon>Eukaryota</taxon>
        <taxon>Metazoa</taxon>
        <taxon>Ecdysozoa</taxon>
        <taxon>Nematoda</taxon>
        <taxon>Chromadorea</taxon>
        <taxon>Rhabditida</taxon>
        <taxon>Tylenchina</taxon>
        <taxon>Panagrolaimomorpha</taxon>
        <taxon>Panagrolaimoidea</taxon>
        <taxon>Panagrolaimidae</taxon>
        <taxon>Panagrolaimus</taxon>
    </lineage>
</organism>
<sequence>MLVSMHYQAGRSRSQNSMILNTSHLSAAPSHYRSVWRHQIHRNSWLCSLIPPK</sequence>
<proteinExistence type="predicted"/>
<reference evidence="2" key="1">
    <citation type="submission" date="2022-11" db="UniProtKB">
        <authorList>
            <consortium name="WormBaseParasite"/>
        </authorList>
    </citation>
    <scope>IDENTIFICATION</scope>
</reference>
<protein>
    <submittedName>
        <fullName evidence="2">Ycf15</fullName>
    </submittedName>
</protein>